<comment type="caution">
    <text evidence="2">The sequence shown here is derived from an EMBL/GenBank/DDBJ whole genome shotgun (WGS) entry which is preliminary data.</text>
</comment>
<dbReference type="OrthoDB" id="10261027at2759"/>
<dbReference type="PANTHER" id="PTHR44329">
    <property type="entry name" value="SERINE/THREONINE-PROTEIN KINASE TNNI3K-RELATED"/>
    <property type="match status" value="1"/>
</dbReference>
<dbReference type="EMBL" id="WTPW01001693">
    <property type="protein sequence ID" value="KAF0420511.1"/>
    <property type="molecule type" value="Genomic_DNA"/>
</dbReference>
<organism evidence="2 3">
    <name type="scientific">Gigaspora margarita</name>
    <dbReference type="NCBI Taxonomy" id="4874"/>
    <lineage>
        <taxon>Eukaryota</taxon>
        <taxon>Fungi</taxon>
        <taxon>Fungi incertae sedis</taxon>
        <taxon>Mucoromycota</taxon>
        <taxon>Glomeromycotina</taxon>
        <taxon>Glomeromycetes</taxon>
        <taxon>Diversisporales</taxon>
        <taxon>Gigasporaceae</taxon>
        <taxon>Gigaspora</taxon>
    </lineage>
</organism>
<dbReference type="InterPro" id="IPR001245">
    <property type="entry name" value="Ser-Thr/Tyr_kinase_cat_dom"/>
</dbReference>
<evidence type="ECO:0000313" key="3">
    <source>
        <dbReference type="Proteomes" id="UP000439903"/>
    </source>
</evidence>
<dbReference type="SUPFAM" id="SSF56112">
    <property type="entry name" value="Protein kinase-like (PK-like)"/>
    <property type="match status" value="1"/>
</dbReference>
<reference evidence="2 3" key="1">
    <citation type="journal article" date="2019" name="Environ. Microbiol.">
        <title>At the nexus of three kingdoms: the genome of the mycorrhizal fungus Gigaspora margarita provides insights into plant, endobacterial and fungal interactions.</title>
        <authorList>
            <person name="Venice F."/>
            <person name="Ghignone S."/>
            <person name="Salvioli di Fossalunga A."/>
            <person name="Amselem J."/>
            <person name="Novero M."/>
            <person name="Xianan X."/>
            <person name="Sedzielewska Toro K."/>
            <person name="Morin E."/>
            <person name="Lipzen A."/>
            <person name="Grigoriev I.V."/>
            <person name="Henrissat B."/>
            <person name="Martin F.M."/>
            <person name="Bonfante P."/>
        </authorList>
    </citation>
    <scope>NUCLEOTIDE SEQUENCE [LARGE SCALE GENOMIC DNA]</scope>
    <source>
        <strain evidence="2 3">BEG34</strain>
    </source>
</reference>
<dbReference type="InterPro" id="IPR000719">
    <property type="entry name" value="Prot_kinase_dom"/>
</dbReference>
<dbReference type="PIRSF" id="PIRSF000654">
    <property type="entry name" value="Integrin-linked_kinase"/>
    <property type="match status" value="1"/>
</dbReference>
<gene>
    <name evidence="2" type="ORF">F8M41_006969</name>
</gene>
<evidence type="ECO:0000259" key="1">
    <source>
        <dbReference type="PROSITE" id="PS50011"/>
    </source>
</evidence>
<dbReference type="PROSITE" id="PS50011">
    <property type="entry name" value="PROTEIN_KINASE_DOM"/>
    <property type="match status" value="1"/>
</dbReference>
<proteinExistence type="predicted"/>
<keyword evidence="3" id="KW-1185">Reference proteome</keyword>
<dbReference type="Proteomes" id="UP000439903">
    <property type="component" value="Unassembled WGS sequence"/>
</dbReference>
<dbReference type="GO" id="GO:0005524">
    <property type="term" value="F:ATP binding"/>
    <property type="evidence" value="ECO:0007669"/>
    <property type="project" value="InterPro"/>
</dbReference>
<dbReference type="InterPro" id="IPR051681">
    <property type="entry name" value="Ser/Thr_Kinases-Pseudokinases"/>
</dbReference>
<accession>A0A8H3X744</accession>
<name>A0A8H3X744_GIGMA</name>
<dbReference type="Gene3D" id="1.10.510.10">
    <property type="entry name" value="Transferase(Phosphotransferase) domain 1"/>
    <property type="match status" value="1"/>
</dbReference>
<keyword evidence="2" id="KW-0808">Transferase</keyword>
<dbReference type="AlphaFoldDB" id="A0A8H3X744"/>
<dbReference type="GO" id="GO:0004674">
    <property type="term" value="F:protein serine/threonine kinase activity"/>
    <property type="evidence" value="ECO:0007669"/>
    <property type="project" value="TreeGrafter"/>
</dbReference>
<dbReference type="Pfam" id="PF07714">
    <property type="entry name" value="PK_Tyr_Ser-Thr"/>
    <property type="match status" value="1"/>
</dbReference>
<feature type="domain" description="Protein kinase" evidence="1">
    <location>
        <begin position="29"/>
        <end position="290"/>
    </location>
</feature>
<protein>
    <submittedName>
        <fullName evidence="2">Kinase-like protein</fullName>
    </submittedName>
</protein>
<sequence length="290" mass="33139">MINSNISSNKSLEKAISENHLEYINCDQLTESEEIAKGAFGHIRKAVWKVHKITVALKSLRTDVSNTIEDFVKEVQLLQKLALENHPNINNFYGISKDSCNGYSMVLEFASDGNLRQYLKINFSSLKWTDKLRMAKEITLGLVFLHKNNIIHRDLHSEKILVNEGSMKIADFGLSTNLDEMSEADCINYKNPSYDCGMPAYAEPQYFKNPNYGFTKKSDIYSLGVILWEISSGKPPYQSFTSIDAIAVYVFQGKREIPIEGTPQKYVNLYTECWMKSLTNVQMQNKFLKL</sequence>
<dbReference type="PRINTS" id="PR00109">
    <property type="entry name" value="TYRKINASE"/>
</dbReference>
<dbReference type="InterPro" id="IPR011009">
    <property type="entry name" value="Kinase-like_dom_sf"/>
</dbReference>
<evidence type="ECO:0000313" key="2">
    <source>
        <dbReference type="EMBL" id="KAF0420511.1"/>
    </source>
</evidence>
<keyword evidence="2" id="KW-0418">Kinase</keyword>